<dbReference type="InterPro" id="IPR015915">
    <property type="entry name" value="Kelch-typ_b-propeller"/>
</dbReference>
<dbReference type="PANTHER" id="PTHR23244">
    <property type="entry name" value="KELCH REPEAT DOMAIN"/>
    <property type="match status" value="1"/>
</dbReference>
<proteinExistence type="predicted"/>
<dbReference type="STRING" id="1817813.A2008_04570"/>
<dbReference type="EMBL" id="MGFH01000053">
    <property type="protein sequence ID" value="OGM06733.1"/>
    <property type="molecule type" value="Genomic_DNA"/>
</dbReference>
<feature type="domain" description="Attractin/MKLN-like beta-propeller" evidence="4">
    <location>
        <begin position="1235"/>
        <end position="1501"/>
    </location>
</feature>
<dbReference type="PANTHER" id="PTHR23244:SF471">
    <property type="entry name" value="GUANINE NUCLEOTIDE-BINDING PROTEIN SUBUNIT BETA 1-RELATED"/>
    <property type="match status" value="1"/>
</dbReference>
<dbReference type="InterPro" id="IPR056737">
    <property type="entry name" value="Beta-prop_ATRN-MKLN-like"/>
</dbReference>
<organism evidence="5 6">
    <name type="scientific">Candidatus Wallbacteria bacterium GWC2_49_35</name>
    <dbReference type="NCBI Taxonomy" id="1817813"/>
    <lineage>
        <taxon>Bacteria</taxon>
        <taxon>Candidatus Walliibacteriota</taxon>
    </lineage>
</organism>
<comment type="caution">
    <text evidence="5">The sequence shown here is derived from an EMBL/GenBank/DDBJ whole genome shotgun (WGS) entry which is preliminary data.</text>
</comment>
<evidence type="ECO:0000256" key="3">
    <source>
        <dbReference type="SAM" id="MobiDB-lite"/>
    </source>
</evidence>
<dbReference type="InterPro" id="IPR036278">
    <property type="entry name" value="Sialidase_sf"/>
</dbReference>
<accession>A0A1F7WVN6</accession>
<keyword evidence="2" id="KW-0677">Repeat</keyword>
<evidence type="ECO:0000313" key="6">
    <source>
        <dbReference type="Proteomes" id="UP000178735"/>
    </source>
</evidence>
<sequence>MKNKYNISLISMGSPAPLSMAAFLFFLCFVLNICGFAAPASAQYSIPASPEPAGQARPETSAAPAEKEKPPAPKKEKPPKPTKPPKAPKRVHIAGLSLTPKKGAFTPFEISYYLNFKFKKNFGAFGASANYAASVKALGEIFVPARGEALLYYAGTVETAVIGEDGFFAFSIPESSSGGEMALKLRRIAGGASVTSESAEVRFEKGKNYIIKLYPRGDAKLKLLTSVTSAKLNVTTPDSLKRGVMEQIAKIARSSKKIGGIAGKIKNLEYIQGAKTVKLTLLPDKKETKTDKNGNFKFGGGSVEGARLIMAKAGDKVKLEKTAEIKILRSDYGYIYDAVSIKFNSPPEISKVAAAGNTNDITINYEIYDEDGDECAVSSFYYSTDNGVSFKTSENIIESGRPPGFLDRASGGRRSLLWRSRSDIANNPNNVIVKLTASDKKEESRPALSPSFSIRNNNRPVLSNVVVSGSSDEITINYDLADPDNNTSSVSVHYSIDNGMSYVRTDSVSGDINFVTPTAAKKIIWRSRENIKTDNHNVKIKLAAFDGVEESQHLIPSAISVFNNFTRPEIKINSIAGDSNEIEVMYNLSDSDENMCLVEMCYSTDSKKFFRSTAVSGDINSVKPRNDLKVRWSSRSDLKVDTESLYLELTAFDGTGYGNKSVYGPVKLFNNRPPNVENIYPADVSGEVVIFYDLIDEESDTCGVDFYYSLDNGLNFNKNANITGEMSSVRPGVRRSIKWKTRPELSGDYDGIKVKIAAWQYPEKYGRPGISTPFSVRNNRAPGVSNLTCAGGSDEIEVSFDLNDADNHSCTIEVFYSLDNGASFIKTANLTSDETQLKPGRAKTIKWLSKKDFITSEEKVLLRITPFDKYIKGYDGVSAPFTVSNNEAPAVSNIVTSGDSGEISVYYDIYDAEKNTCEVKLWYLVDGAKEYIKSVHISGDHKSVAPGAGRRIIWDSRSDFTGDYGGVKIKLVADDSNLRGAEGFSGAFAVRNNRLPEISGVSVTSSSGDITINYNLSDADGDDCAIELYYSTDNGAVFKKSKSVSGDLKSMRPDGRSKSIMWSSGEDIAGEFSRSFIKLAARDKSGIGPETVFGPFTIDNKNICAVSNLKVTPGPNGIYYINYSLGAYNDNLCTVEVYYSLDGENFPAGNKLKGILGDAVGIGPGKNKKMIWDPSGDMMIDSKIYLKLSPIDIKARGAAGYSKPFAIKNGPVEVKLMPEVWPREGHAHMCLNKKMFIIGGWAGSPNYYNDVTIIDYDPSSGSSAVEISQNHYSSVRYSLSSAVYDEKLWLMGGFFNKSKNDVWYSSDGTTWVEITKNETESVKFSMRDSHTSAVFDDGFGEKLFVIGGFSSGYKNDVWCSVTGSQWTCITAEASFSPRVGHSSAVFGGKIYVMGGFDGEKYKSDVWRSPDGIRWEPAAIDAGFAPRRGHACVVYRQKLWIIGGYGENEKYYNDIWCSSDGSNWFEIRTSAPGSPVFTPRQGHSAVVYKDNLWIFGGYDGTSYRGDFWKVR</sequence>
<name>A0A1F7WVN6_9BACT</name>
<reference evidence="5 6" key="1">
    <citation type="journal article" date="2016" name="Nat. Commun.">
        <title>Thousands of microbial genomes shed light on interconnected biogeochemical processes in an aquifer system.</title>
        <authorList>
            <person name="Anantharaman K."/>
            <person name="Brown C.T."/>
            <person name="Hug L.A."/>
            <person name="Sharon I."/>
            <person name="Castelle C.J."/>
            <person name="Probst A.J."/>
            <person name="Thomas B.C."/>
            <person name="Singh A."/>
            <person name="Wilkins M.J."/>
            <person name="Karaoz U."/>
            <person name="Brodie E.L."/>
            <person name="Williams K.H."/>
            <person name="Hubbard S.S."/>
            <person name="Banfield J.F."/>
        </authorList>
    </citation>
    <scope>NUCLEOTIDE SEQUENCE [LARGE SCALE GENOMIC DNA]</scope>
</reference>
<dbReference type="Pfam" id="PF24981">
    <property type="entry name" value="Beta-prop_ATRN-LZTR1"/>
    <property type="match status" value="1"/>
</dbReference>
<evidence type="ECO:0000259" key="4">
    <source>
        <dbReference type="Pfam" id="PF24981"/>
    </source>
</evidence>
<dbReference type="SUPFAM" id="SSF117281">
    <property type="entry name" value="Kelch motif"/>
    <property type="match status" value="1"/>
</dbReference>
<gene>
    <name evidence="5" type="ORF">A2008_04570</name>
</gene>
<dbReference type="SUPFAM" id="SSF50939">
    <property type="entry name" value="Sialidases"/>
    <property type="match status" value="1"/>
</dbReference>
<protein>
    <recommendedName>
        <fullName evidence="4">Attractin/MKLN-like beta-propeller domain-containing protein</fullName>
    </recommendedName>
</protein>
<dbReference type="Gene3D" id="2.120.10.80">
    <property type="entry name" value="Kelch-type beta propeller"/>
    <property type="match status" value="2"/>
</dbReference>
<evidence type="ECO:0000256" key="2">
    <source>
        <dbReference type="ARBA" id="ARBA00022737"/>
    </source>
</evidence>
<feature type="compositionally biased region" description="Basic and acidic residues" evidence="3">
    <location>
        <begin position="65"/>
        <end position="79"/>
    </location>
</feature>
<keyword evidence="1" id="KW-0880">Kelch repeat</keyword>
<evidence type="ECO:0000313" key="5">
    <source>
        <dbReference type="EMBL" id="OGM06733.1"/>
    </source>
</evidence>
<feature type="region of interest" description="Disordered" evidence="3">
    <location>
        <begin position="47"/>
        <end position="91"/>
    </location>
</feature>
<dbReference type="Proteomes" id="UP000178735">
    <property type="component" value="Unassembled WGS sequence"/>
</dbReference>
<evidence type="ECO:0000256" key="1">
    <source>
        <dbReference type="ARBA" id="ARBA00022441"/>
    </source>
</evidence>